<accession>A0A9P6A5S9</accession>
<dbReference type="AlphaFoldDB" id="A0A9P6A5S9"/>
<proteinExistence type="predicted"/>
<protein>
    <submittedName>
        <fullName evidence="2">Uncharacterized protein</fullName>
    </submittedName>
</protein>
<feature type="region of interest" description="Disordered" evidence="1">
    <location>
        <begin position="216"/>
        <end position="249"/>
    </location>
</feature>
<keyword evidence="3" id="KW-1185">Reference proteome</keyword>
<dbReference type="OrthoDB" id="10636276at2759"/>
<feature type="compositionally biased region" description="Polar residues" evidence="1">
    <location>
        <begin position="223"/>
        <end position="233"/>
    </location>
</feature>
<name>A0A9P6A5S9_PLEER</name>
<dbReference type="Proteomes" id="UP000807025">
    <property type="component" value="Unassembled WGS sequence"/>
</dbReference>
<evidence type="ECO:0000256" key="1">
    <source>
        <dbReference type="SAM" id="MobiDB-lite"/>
    </source>
</evidence>
<sequence length="406" mass="42700">MSGPSQVSRLPTSSMKGLNYQVLGVAFGPSDILCDDEEHSLNSSTSLASTTGPQKLVPITQKLPVNRAPKRSPSTSKAARGLTHLELLSASEIHKPTGSLSPPQITVRAPFAPPGECAPNPLAPPGSTTGFQELCSGLTAPIISAQKTPRPPSFCMQVGPSAGPSKTSQRLSNTQTNGAALTAACARRFAPPSKEMLQLLVETELALLPNEVSSKRPRIQLQPPASVSQTTPPRSEVRTKESESRLTPTITQRHINTNSLFLRSHDASAALNVQAYQPLLSFAEYTPAALAYEGTTPGNLHARDKKKNPLGHRNENLVANLGPVSDSAHAVRAPLEAQGTPSASLPALGTRPPHHHHYRLKDMDAFTTIAAFFTTAPNAADASPAEIPPVDAETTGSGGGAYCVVA</sequence>
<feature type="compositionally biased region" description="Low complexity" evidence="1">
    <location>
        <begin position="41"/>
        <end position="51"/>
    </location>
</feature>
<evidence type="ECO:0000313" key="3">
    <source>
        <dbReference type="Proteomes" id="UP000807025"/>
    </source>
</evidence>
<feature type="region of interest" description="Disordered" evidence="1">
    <location>
        <begin position="34"/>
        <end position="78"/>
    </location>
</feature>
<evidence type="ECO:0000313" key="2">
    <source>
        <dbReference type="EMBL" id="KAF9500630.1"/>
    </source>
</evidence>
<gene>
    <name evidence="2" type="ORF">BDN71DRAFT_1501842</name>
</gene>
<organism evidence="2 3">
    <name type="scientific">Pleurotus eryngii</name>
    <name type="common">Boletus of the steppes</name>
    <dbReference type="NCBI Taxonomy" id="5323"/>
    <lineage>
        <taxon>Eukaryota</taxon>
        <taxon>Fungi</taxon>
        <taxon>Dikarya</taxon>
        <taxon>Basidiomycota</taxon>
        <taxon>Agaricomycotina</taxon>
        <taxon>Agaricomycetes</taxon>
        <taxon>Agaricomycetidae</taxon>
        <taxon>Agaricales</taxon>
        <taxon>Pleurotineae</taxon>
        <taxon>Pleurotaceae</taxon>
        <taxon>Pleurotus</taxon>
    </lineage>
</organism>
<comment type="caution">
    <text evidence="2">The sequence shown here is derived from an EMBL/GenBank/DDBJ whole genome shotgun (WGS) entry which is preliminary data.</text>
</comment>
<feature type="compositionally biased region" description="Basic and acidic residues" evidence="1">
    <location>
        <begin position="235"/>
        <end position="244"/>
    </location>
</feature>
<reference evidence="2" key="1">
    <citation type="submission" date="2020-11" db="EMBL/GenBank/DDBJ databases">
        <authorList>
            <consortium name="DOE Joint Genome Institute"/>
            <person name="Ahrendt S."/>
            <person name="Riley R."/>
            <person name="Andreopoulos W."/>
            <person name="Labutti K."/>
            <person name="Pangilinan J."/>
            <person name="Ruiz-Duenas F.J."/>
            <person name="Barrasa J.M."/>
            <person name="Sanchez-Garcia M."/>
            <person name="Camarero S."/>
            <person name="Miyauchi S."/>
            <person name="Serrano A."/>
            <person name="Linde D."/>
            <person name="Babiker R."/>
            <person name="Drula E."/>
            <person name="Ayuso-Fernandez I."/>
            <person name="Pacheco R."/>
            <person name="Padilla G."/>
            <person name="Ferreira P."/>
            <person name="Barriuso J."/>
            <person name="Kellner H."/>
            <person name="Castanera R."/>
            <person name="Alfaro M."/>
            <person name="Ramirez L."/>
            <person name="Pisabarro A.G."/>
            <person name="Kuo A."/>
            <person name="Tritt A."/>
            <person name="Lipzen A."/>
            <person name="He G."/>
            <person name="Yan M."/>
            <person name="Ng V."/>
            <person name="Cullen D."/>
            <person name="Martin F."/>
            <person name="Rosso M.-N."/>
            <person name="Henrissat B."/>
            <person name="Hibbett D."/>
            <person name="Martinez A.T."/>
            <person name="Grigoriev I.V."/>
        </authorList>
    </citation>
    <scope>NUCLEOTIDE SEQUENCE</scope>
    <source>
        <strain evidence="2">ATCC 90797</strain>
    </source>
</reference>
<dbReference type="EMBL" id="MU154526">
    <property type="protein sequence ID" value="KAF9500630.1"/>
    <property type="molecule type" value="Genomic_DNA"/>
</dbReference>